<evidence type="ECO:0000313" key="4">
    <source>
        <dbReference type="Proteomes" id="UP000663845"/>
    </source>
</evidence>
<reference evidence="2" key="1">
    <citation type="submission" date="2021-02" db="EMBL/GenBank/DDBJ databases">
        <authorList>
            <person name="Nowell W R."/>
        </authorList>
    </citation>
    <scope>NUCLEOTIDE SEQUENCE</scope>
</reference>
<keyword evidence="1" id="KW-1133">Transmembrane helix</keyword>
<protein>
    <submittedName>
        <fullName evidence="2">Uncharacterized protein</fullName>
    </submittedName>
</protein>
<dbReference type="AlphaFoldDB" id="A0A813SDJ2"/>
<evidence type="ECO:0000313" key="3">
    <source>
        <dbReference type="EMBL" id="CAF3735951.1"/>
    </source>
</evidence>
<name>A0A813SDJ2_9BILA</name>
<feature type="transmembrane region" description="Helical" evidence="1">
    <location>
        <begin position="50"/>
        <end position="71"/>
    </location>
</feature>
<evidence type="ECO:0000313" key="2">
    <source>
        <dbReference type="EMBL" id="CAF0793652.1"/>
    </source>
</evidence>
<proteinExistence type="predicted"/>
<feature type="transmembrane region" description="Helical" evidence="1">
    <location>
        <begin position="265"/>
        <end position="285"/>
    </location>
</feature>
<evidence type="ECO:0000256" key="1">
    <source>
        <dbReference type="SAM" id="Phobius"/>
    </source>
</evidence>
<feature type="transmembrane region" description="Helical" evidence="1">
    <location>
        <begin position="20"/>
        <end position="38"/>
    </location>
</feature>
<dbReference type="EMBL" id="CAJNOG010000028">
    <property type="protein sequence ID" value="CAF0793652.1"/>
    <property type="molecule type" value="Genomic_DNA"/>
</dbReference>
<accession>A0A813SDJ2</accession>
<feature type="transmembrane region" description="Helical" evidence="1">
    <location>
        <begin position="91"/>
        <end position="109"/>
    </location>
</feature>
<feature type="transmembrane region" description="Helical" evidence="1">
    <location>
        <begin position="229"/>
        <end position="253"/>
    </location>
</feature>
<dbReference type="Proteomes" id="UP000663845">
    <property type="component" value="Unassembled WGS sequence"/>
</dbReference>
<dbReference type="SUPFAM" id="SSF81321">
    <property type="entry name" value="Family A G protein-coupled receptor-like"/>
    <property type="match status" value="1"/>
</dbReference>
<dbReference type="Gene3D" id="1.20.1070.10">
    <property type="entry name" value="Rhodopsin 7-helix transmembrane proteins"/>
    <property type="match status" value="1"/>
</dbReference>
<gene>
    <name evidence="2" type="ORF">JYZ213_LOCUS4867</name>
    <name evidence="3" type="ORF">OXD698_LOCUS14575</name>
</gene>
<keyword evidence="1" id="KW-0812">Transmembrane</keyword>
<feature type="transmembrane region" description="Helical" evidence="1">
    <location>
        <begin position="184"/>
        <end position="208"/>
    </location>
</feature>
<organism evidence="2 4">
    <name type="scientific">Adineta steineri</name>
    <dbReference type="NCBI Taxonomy" id="433720"/>
    <lineage>
        <taxon>Eukaryota</taxon>
        <taxon>Metazoa</taxon>
        <taxon>Spiralia</taxon>
        <taxon>Gnathifera</taxon>
        <taxon>Rotifera</taxon>
        <taxon>Eurotatoria</taxon>
        <taxon>Bdelloidea</taxon>
        <taxon>Adinetida</taxon>
        <taxon>Adinetidae</taxon>
        <taxon>Adineta</taxon>
    </lineage>
</organism>
<dbReference type="EMBL" id="CAJOAZ010000923">
    <property type="protein sequence ID" value="CAF3735951.1"/>
    <property type="molecule type" value="Genomic_DNA"/>
</dbReference>
<comment type="caution">
    <text evidence="2">The sequence shown here is derived from an EMBL/GenBank/DDBJ whole genome shotgun (WGS) entry which is preliminary data.</text>
</comment>
<feature type="transmembrane region" description="Helical" evidence="1">
    <location>
        <begin position="129"/>
        <end position="151"/>
    </location>
</feature>
<keyword evidence="1" id="KW-0472">Membrane</keyword>
<sequence>MSDDADQTRLVKYVILQTTMGPSLLCDLIVFIFFFRHFKTEILNVPHNHVTFCLLIVSFIQKNTDILFHLYYLRWGNVLLPTYAFCSIWNWINYSFYCVTIHLILWCCIERHLFVFHSQMMKRKRNLILFHYIPLTVCLLYVPSFYLKFIFFPPQCTNIYDYTIVYCGAPCYLSADPALGTFDWLFHIGTPVLLIFFSNLLLFIRIIWQKIKQQHRIDWGRQKRLVIQLGFISSLALLFASPAIIVGCIQLLWLPTFLSDIQNDYFYFIGCFINQLLPFTIVSSLPKLNQELKRWFERIKRRFHANIQIQPALTMTENDLNYGAGATTVHRITHHKIILLQQ</sequence>
<dbReference type="Proteomes" id="UP000663844">
    <property type="component" value="Unassembled WGS sequence"/>
</dbReference>